<dbReference type="Gene3D" id="2.60.120.200">
    <property type="match status" value="1"/>
</dbReference>
<dbReference type="SUPFAM" id="SSF50998">
    <property type="entry name" value="Quinoprotein alcohol dehydrogenase-like"/>
    <property type="match status" value="1"/>
</dbReference>
<accession>A0ABN2NUG1</accession>
<evidence type="ECO:0000256" key="6">
    <source>
        <dbReference type="ARBA" id="ARBA00023273"/>
    </source>
</evidence>
<dbReference type="SMART" id="SM00560">
    <property type="entry name" value="LamGL"/>
    <property type="match status" value="1"/>
</dbReference>
<dbReference type="InterPro" id="IPR011047">
    <property type="entry name" value="Quinoprotein_ADH-like_sf"/>
</dbReference>
<evidence type="ECO:0000256" key="9">
    <source>
        <dbReference type="SAM" id="MobiDB-lite"/>
    </source>
</evidence>
<evidence type="ECO:0000259" key="10">
    <source>
        <dbReference type="PROSITE" id="PS50853"/>
    </source>
</evidence>
<gene>
    <name evidence="11" type="ORF">GCM10009716_04760</name>
</gene>
<evidence type="ECO:0000256" key="7">
    <source>
        <dbReference type="ARBA" id="ARBA00023295"/>
    </source>
</evidence>
<dbReference type="SMART" id="SM00060">
    <property type="entry name" value="FN3"/>
    <property type="match status" value="1"/>
</dbReference>
<keyword evidence="5" id="KW-1015">Disulfide bond</keyword>
<evidence type="ECO:0000256" key="1">
    <source>
        <dbReference type="ARBA" id="ARBA00004316"/>
    </source>
</evidence>
<keyword evidence="8" id="KW-0624">Polysaccharide degradation</keyword>
<name>A0ABN2NUG1_9ACTN</name>
<dbReference type="InterPro" id="IPR013783">
    <property type="entry name" value="Ig-like_fold"/>
</dbReference>
<dbReference type="CDD" id="cd00063">
    <property type="entry name" value="FN3"/>
    <property type="match status" value="1"/>
</dbReference>
<evidence type="ECO:0000256" key="2">
    <source>
        <dbReference type="ARBA" id="ARBA00004613"/>
    </source>
</evidence>
<dbReference type="NCBIfam" id="NF033679">
    <property type="entry name" value="DNRLRE_dom"/>
    <property type="match status" value="1"/>
</dbReference>
<keyword evidence="6" id="KW-0966">Cell projection</keyword>
<reference evidence="11 12" key="1">
    <citation type="journal article" date="2019" name="Int. J. Syst. Evol. Microbiol.">
        <title>The Global Catalogue of Microorganisms (GCM) 10K type strain sequencing project: providing services to taxonomists for standard genome sequencing and annotation.</title>
        <authorList>
            <consortium name="The Broad Institute Genomics Platform"/>
            <consortium name="The Broad Institute Genome Sequencing Center for Infectious Disease"/>
            <person name="Wu L."/>
            <person name="Ma J."/>
        </authorList>
    </citation>
    <scope>NUCLEOTIDE SEQUENCE [LARGE SCALE GENOMIC DNA]</scope>
    <source>
        <strain evidence="11 12">JCM 13581</strain>
    </source>
</reference>
<dbReference type="Pfam" id="PF13385">
    <property type="entry name" value="Laminin_G_3"/>
    <property type="match status" value="1"/>
</dbReference>
<dbReference type="SMART" id="SM00282">
    <property type="entry name" value="LamG"/>
    <property type="match status" value="1"/>
</dbReference>
<sequence length="952" mass="100174">MPTHSLPDRQPHIRAPSPPGGPRNTYRGASPLGENMRKMGATAAVLVLAAGAAIGVGGAPDVAPATALTPPVAMTADELPTWQTNGIVHALAEADGVVYAGGTFSTVRPPGAAPGTQEQPAVNFVALDAATGEPTGCEISFTVGSGTATVRALEVSPDGSTLYAGGFFGSVNGTGASSVAAFDTATCERLPFPVAASGTVRALAASDDRLYLAGDFGQVNGQSRQRFAAVDTAGALTGWVANADEVGRAVVVTPDGQNVILGGDFFRINGANTHALAVVDAQTGANTRNYPLGFIETRSVVMDLTTDETGFYTGNEGTGGGVFDGRIALDLDTFDQRWRDTCLGATQAVVVYKKVLYSGHHAHDCSSMGAFPNQERYHLFAQSVDDPQLLGWFPDTNDGLGEALGPRVMAVSEDHPTDGRDFLWVGGGFTTVNGSPQWGLTRFADSPDTGNPVTPEAHAFSTTPGEIEVTWRSSLDLDDSLLTYHVYRNGGGTPVHTVQGHSLPWERPQLSFTDTDVTEGQSYSYRVRATDGAGNASALSPPVSATVTSSGHPYADAVLADNPQFYWRLDETAGNFASDASGNNHSGVHRGGPQRGVTPAAVPGPDAAALRHNGSTTYTYSDHGYTAPNQFTLETWFRTDTNSGGRLIGFGNRILQNSSSRDRHIYMTDSGQLVFGVYPGAYRTITTPASYNDGQWHHVVATLGSNGMRLYVDGQLRASNIVWTSGQNYNVKGYWRIGGDGMGNWPSRPSSHYFAGDLDETAVYHHTLSAARVAAHYQAASAPMDTVTQVAPVADTYVNQAAAGTVHGTHQQLAVRGTSRYESYLRFEVPQAPPGTVLKSAALRVRLTSDSYAGSTDDHHVVPVTGSWSEATTSWNNRPAVDAGQVLGTLSGADTPGSMHTVPLDTAAVASAPNGEIDLALISEGTTSLWLWSREASQSSYAPQLVLTFGAP</sequence>
<keyword evidence="4" id="KW-0732">Signal</keyword>
<dbReference type="InterPro" id="IPR003961">
    <property type="entry name" value="FN3_dom"/>
</dbReference>
<dbReference type="SUPFAM" id="SSF49899">
    <property type="entry name" value="Concanavalin A-like lectins/glucanases"/>
    <property type="match status" value="1"/>
</dbReference>
<evidence type="ECO:0000256" key="3">
    <source>
        <dbReference type="ARBA" id="ARBA00022525"/>
    </source>
</evidence>
<feature type="domain" description="Fibronectin type-III" evidence="10">
    <location>
        <begin position="451"/>
        <end position="551"/>
    </location>
</feature>
<dbReference type="InterPro" id="IPR001791">
    <property type="entry name" value="Laminin_G"/>
</dbReference>
<evidence type="ECO:0000256" key="8">
    <source>
        <dbReference type="ARBA" id="ARBA00023326"/>
    </source>
</evidence>
<evidence type="ECO:0000256" key="5">
    <source>
        <dbReference type="ARBA" id="ARBA00023157"/>
    </source>
</evidence>
<feature type="compositionally biased region" description="Basic and acidic residues" evidence="9">
    <location>
        <begin position="1"/>
        <end position="11"/>
    </location>
</feature>
<dbReference type="Pfam" id="PF24517">
    <property type="entry name" value="CBM96"/>
    <property type="match status" value="1"/>
</dbReference>
<feature type="region of interest" description="Disordered" evidence="9">
    <location>
        <begin position="1"/>
        <end position="33"/>
    </location>
</feature>
<protein>
    <recommendedName>
        <fullName evidence="10">Fibronectin type-III domain-containing protein</fullName>
    </recommendedName>
</protein>
<dbReference type="InterPro" id="IPR006558">
    <property type="entry name" value="LamG-like"/>
</dbReference>
<keyword evidence="8" id="KW-0119">Carbohydrate metabolism</keyword>
<keyword evidence="3" id="KW-0964">Secreted</keyword>
<organism evidence="11 12">
    <name type="scientific">Streptomyces sodiiphilus</name>
    <dbReference type="NCBI Taxonomy" id="226217"/>
    <lineage>
        <taxon>Bacteria</taxon>
        <taxon>Bacillati</taxon>
        <taxon>Actinomycetota</taxon>
        <taxon>Actinomycetes</taxon>
        <taxon>Kitasatosporales</taxon>
        <taxon>Streptomycetaceae</taxon>
        <taxon>Streptomyces</taxon>
    </lineage>
</organism>
<dbReference type="EMBL" id="BAAAMJ010000004">
    <property type="protein sequence ID" value="GAA1897850.1"/>
    <property type="molecule type" value="Genomic_DNA"/>
</dbReference>
<dbReference type="CDD" id="cd00110">
    <property type="entry name" value="LamG"/>
    <property type="match status" value="1"/>
</dbReference>
<comment type="subcellular location">
    <subcellularLocation>
        <location evidence="1">Cell projection</location>
    </subcellularLocation>
    <subcellularLocation>
        <location evidence="2">Secreted</location>
    </subcellularLocation>
</comment>
<dbReference type="InterPro" id="IPR055372">
    <property type="entry name" value="CBM96"/>
</dbReference>
<dbReference type="InterPro" id="IPR013320">
    <property type="entry name" value="ConA-like_dom_sf"/>
</dbReference>
<dbReference type="InterPro" id="IPR036116">
    <property type="entry name" value="FN3_sf"/>
</dbReference>
<dbReference type="Proteomes" id="UP001501303">
    <property type="component" value="Unassembled WGS sequence"/>
</dbReference>
<keyword evidence="12" id="KW-1185">Reference proteome</keyword>
<dbReference type="Gene3D" id="2.60.40.10">
    <property type="entry name" value="Immunoglobulins"/>
    <property type="match status" value="1"/>
</dbReference>
<evidence type="ECO:0000313" key="11">
    <source>
        <dbReference type="EMBL" id="GAA1897850.1"/>
    </source>
</evidence>
<keyword evidence="7" id="KW-0326">Glycosidase</keyword>
<comment type="caution">
    <text evidence="11">The sequence shown here is derived from an EMBL/GenBank/DDBJ whole genome shotgun (WGS) entry which is preliminary data.</text>
</comment>
<evidence type="ECO:0000256" key="4">
    <source>
        <dbReference type="ARBA" id="ARBA00022729"/>
    </source>
</evidence>
<dbReference type="SUPFAM" id="SSF49265">
    <property type="entry name" value="Fibronectin type III"/>
    <property type="match status" value="1"/>
</dbReference>
<keyword evidence="7" id="KW-0378">Hydrolase</keyword>
<dbReference type="PROSITE" id="PS50853">
    <property type="entry name" value="FN3"/>
    <property type="match status" value="1"/>
</dbReference>
<proteinExistence type="predicted"/>
<evidence type="ECO:0000313" key="12">
    <source>
        <dbReference type="Proteomes" id="UP001501303"/>
    </source>
</evidence>